<dbReference type="EMBL" id="BAAAZP010000015">
    <property type="protein sequence ID" value="GAA3649620.1"/>
    <property type="molecule type" value="Genomic_DNA"/>
</dbReference>
<organism evidence="2 3">
    <name type="scientific">Nonomuraea antimicrobica</name>
    <dbReference type="NCBI Taxonomy" id="561173"/>
    <lineage>
        <taxon>Bacteria</taxon>
        <taxon>Bacillati</taxon>
        <taxon>Actinomycetota</taxon>
        <taxon>Actinomycetes</taxon>
        <taxon>Streptosporangiales</taxon>
        <taxon>Streptosporangiaceae</taxon>
        <taxon>Nonomuraea</taxon>
    </lineage>
</organism>
<comment type="caution">
    <text evidence="2">The sequence shown here is derived from an EMBL/GenBank/DDBJ whole genome shotgun (WGS) entry which is preliminary data.</text>
</comment>
<feature type="region of interest" description="Disordered" evidence="1">
    <location>
        <begin position="46"/>
        <end position="80"/>
    </location>
</feature>
<keyword evidence="3" id="KW-1185">Reference proteome</keyword>
<accession>A0ABP7B759</accession>
<evidence type="ECO:0000313" key="3">
    <source>
        <dbReference type="Proteomes" id="UP001500902"/>
    </source>
</evidence>
<name>A0ABP7B759_9ACTN</name>
<dbReference type="Proteomes" id="UP001500902">
    <property type="component" value="Unassembled WGS sequence"/>
</dbReference>
<protein>
    <submittedName>
        <fullName evidence="2">Uncharacterized protein</fullName>
    </submittedName>
</protein>
<evidence type="ECO:0000313" key="2">
    <source>
        <dbReference type="EMBL" id="GAA3649620.1"/>
    </source>
</evidence>
<gene>
    <name evidence="2" type="ORF">GCM10022224_010400</name>
</gene>
<sequence length="80" mass="7975">MDVACRIVLLPAPAPVPAAGAATQVIRFLTSRGLIPAVGNEIVGKPPAHGSGGGARAGPTTTYLTSAGRAAVNAMGDRRR</sequence>
<reference evidence="3" key="1">
    <citation type="journal article" date="2019" name="Int. J. Syst. Evol. Microbiol.">
        <title>The Global Catalogue of Microorganisms (GCM) 10K type strain sequencing project: providing services to taxonomists for standard genome sequencing and annotation.</title>
        <authorList>
            <consortium name="The Broad Institute Genomics Platform"/>
            <consortium name="The Broad Institute Genome Sequencing Center for Infectious Disease"/>
            <person name="Wu L."/>
            <person name="Ma J."/>
        </authorList>
    </citation>
    <scope>NUCLEOTIDE SEQUENCE [LARGE SCALE GENOMIC DNA]</scope>
    <source>
        <strain evidence="3">JCM 16904</strain>
    </source>
</reference>
<evidence type="ECO:0000256" key="1">
    <source>
        <dbReference type="SAM" id="MobiDB-lite"/>
    </source>
</evidence>
<proteinExistence type="predicted"/>